<keyword evidence="4 7" id="KW-0812">Transmembrane</keyword>
<evidence type="ECO:0000256" key="4">
    <source>
        <dbReference type="ARBA" id="ARBA00022692"/>
    </source>
</evidence>
<comment type="subcellular location">
    <subcellularLocation>
        <location evidence="1">Cell membrane</location>
        <topology evidence="1">Multi-pass membrane protein</topology>
    </subcellularLocation>
</comment>
<feature type="domain" description="VTT" evidence="8">
    <location>
        <begin position="38"/>
        <end position="165"/>
    </location>
</feature>
<evidence type="ECO:0000256" key="2">
    <source>
        <dbReference type="ARBA" id="ARBA00010792"/>
    </source>
</evidence>
<dbReference type="InterPro" id="IPR051311">
    <property type="entry name" value="DedA_domain"/>
</dbReference>
<accession>A0ABU6GUU3</accession>
<keyword evidence="10" id="KW-1185">Reference proteome</keyword>
<feature type="transmembrane region" description="Helical" evidence="7">
    <location>
        <begin position="144"/>
        <end position="164"/>
    </location>
</feature>
<keyword evidence="3" id="KW-1003">Cell membrane</keyword>
<dbReference type="PANTHER" id="PTHR42709:SF6">
    <property type="entry name" value="UNDECAPRENYL PHOSPHATE TRANSPORTER A"/>
    <property type="match status" value="1"/>
</dbReference>
<evidence type="ECO:0000256" key="7">
    <source>
        <dbReference type="SAM" id="Phobius"/>
    </source>
</evidence>
<sequence length="213" mass="23803">MLHQIMEFISSVALSLVDKLGIVGIFIGMVLESACIPLPSEVIMLTGGFLVHQGKFPFWEVVAAGTIGNIIGSMIIFWVGASGARILLEKYGKYLLINHKHLEQSENWFRRYGERTALISRVIPFVRTFISLPAGISGMNFSKFIIYTAIGCLPWNLGLTFAGYQLGENWKKAENLIHPISYAIIAIILVLIMVYVWKAIKKRSSGNNQKLDQ</sequence>
<protein>
    <submittedName>
        <fullName evidence="9">DedA family protein</fullName>
    </submittedName>
</protein>
<dbReference type="Pfam" id="PF09335">
    <property type="entry name" value="VTT_dom"/>
    <property type="match status" value="1"/>
</dbReference>
<dbReference type="EMBL" id="JARLKZ010000016">
    <property type="protein sequence ID" value="MEC0242485.1"/>
    <property type="molecule type" value="Genomic_DNA"/>
</dbReference>
<dbReference type="InterPro" id="IPR032816">
    <property type="entry name" value="VTT_dom"/>
</dbReference>
<evidence type="ECO:0000259" key="8">
    <source>
        <dbReference type="Pfam" id="PF09335"/>
    </source>
</evidence>
<evidence type="ECO:0000256" key="1">
    <source>
        <dbReference type="ARBA" id="ARBA00004651"/>
    </source>
</evidence>
<dbReference type="Proteomes" id="UP001344632">
    <property type="component" value="Unassembled WGS sequence"/>
</dbReference>
<name>A0ABU6GUU3_9BACL</name>
<reference evidence="9 10" key="1">
    <citation type="submission" date="2023-03" db="EMBL/GenBank/DDBJ databases">
        <title>Bacillus Genome Sequencing.</title>
        <authorList>
            <person name="Dunlap C."/>
        </authorList>
    </citation>
    <scope>NUCLEOTIDE SEQUENCE [LARGE SCALE GENOMIC DNA]</scope>
    <source>
        <strain evidence="9 10">BD-525</strain>
    </source>
</reference>
<keyword evidence="5 7" id="KW-1133">Transmembrane helix</keyword>
<evidence type="ECO:0000256" key="6">
    <source>
        <dbReference type="ARBA" id="ARBA00023136"/>
    </source>
</evidence>
<evidence type="ECO:0000256" key="5">
    <source>
        <dbReference type="ARBA" id="ARBA00022989"/>
    </source>
</evidence>
<comment type="caution">
    <text evidence="9">The sequence shown here is derived from an EMBL/GenBank/DDBJ whole genome shotgun (WGS) entry which is preliminary data.</text>
</comment>
<keyword evidence="6 7" id="KW-0472">Membrane</keyword>
<comment type="similarity">
    <text evidence="2">Belongs to the DedA family.</text>
</comment>
<feature type="transmembrane region" description="Helical" evidence="7">
    <location>
        <begin position="59"/>
        <end position="81"/>
    </location>
</feature>
<dbReference type="RefSeq" id="WP_326090260.1">
    <property type="nucleotide sequence ID" value="NZ_JARLKZ010000016.1"/>
</dbReference>
<dbReference type="PANTHER" id="PTHR42709">
    <property type="entry name" value="ALKALINE PHOSPHATASE LIKE PROTEIN"/>
    <property type="match status" value="1"/>
</dbReference>
<feature type="transmembrane region" description="Helical" evidence="7">
    <location>
        <begin position="20"/>
        <end position="39"/>
    </location>
</feature>
<evidence type="ECO:0000313" key="9">
    <source>
        <dbReference type="EMBL" id="MEC0242485.1"/>
    </source>
</evidence>
<feature type="transmembrane region" description="Helical" evidence="7">
    <location>
        <begin position="176"/>
        <end position="197"/>
    </location>
</feature>
<organism evidence="9 10">
    <name type="scientific">Paenibacillus dokdonensis</name>
    <dbReference type="NCBI Taxonomy" id="2567944"/>
    <lineage>
        <taxon>Bacteria</taxon>
        <taxon>Bacillati</taxon>
        <taxon>Bacillota</taxon>
        <taxon>Bacilli</taxon>
        <taxon>Bacillales</taxon>
        <taxon>Paenibacillaceae</taxon>
        <taxon>Paenibacillus</taxon>
    </lineage>
</organism>
<evidence type="ECO:0000313" key="10">
    <source>
        <dbReference type="Proteomes" id="UP001344632"/>
    </source>
</evidence>
<proteinExistence type="inferred from homology"/>
<gene>
    <name evidence="9" type="ORF">P4H66_21985</name>
</gene>
<evidence type="ECO:0000256" key="3">
    <source>
        <dbReference type="ARBA" id="ARBA00022475"/>
    </source>
</evidence>